<dbReference type="EC" id="1.1.1.18" evidence="4"/>
<dbReference type="PANTHER" id="PTHR43818:SF10">
    <property type="entry name" value="NADH-DEPENDENT DEHYDROGENASE-RELATED"/>
    <property type="match status" value="1"/>
</dbReference>
<reference evidence="4 5" key="1">
    <citation type="submission" date="2019-02" db="EMBL/GenBank/DDBJ databases">
        <title>Deep-cultivation of Planctomycetes and their phenomic and genomic characterization uncovers novel biology.</title>
        <authorList>
            <person name="Wiegand S."/>
            <person name="Jogler M."/>
            <person name="Boedeker C."/>
            <person name="Pinto D."/>
            <person name="Vollmers J."/>
            <person name="Rivas-Marin E."/>
            <person name="Kohn T."/>
            <person name="Peeters S.H."/>
            <person name="Heuer A."/>
            <person name="Rast P."/>
            <person name="Oberbeckmann S."/>
            <person name="Bunk B."/>
            <person name="Jeske O."/>
            <person name="Meyerdierks A."/>
            <person name="Storesund J.E."/>
            <person name="Kallscheuer N."/>
            <person name="Luecker S."/>
            <person name="Lage O.M."/>
            <person name="Pohl T."/>
            <person name="Merkel B.J."/>
            <person name="Hornburger P."/>
            <person name="Mueller R.-W."/>
            <person name="Bruemmer F."/>
            <person name="Labrenz M."/>
            <person name="Spormann A.M."/>
            <person name="Op den Camp H."/>
            <person name="Overmann J."/>
            <person name="Amann R."/>
            <person name="Jetten M.S.M."/>
            <person name="Mascher T."/>
            <person name="Medema M.H."/>
            <person name="Devos D.P."/>
            <person name="Kaster A.-K."/>
            <person name="Ovreas L."/>
            <person name="Rohde M."/>
            <person name="Galperin M.Y."/>
            <person name="Jogler C."/>
        </authorList>
    </citation>
    <scope>NUCLEOTIDE SEQUENCE [LARGE SCALE GENOMIC DNA]</scope>
    <source>
        <strain evidence="4 5">Mal52</strain>
    </source>
</reference>
<dbReference type="SUPFAM" id="SSF55347">
    <property type="entry name" value="Glyceraldehyde-3-phosphate dehydrogenase-like, C-terminal domain"/>
    <property type="match status" value="1"/>
</dbReference>
<protein>
    <submittedName>
        <fullName evidence="4">Inositol 2-dehydrogenase</fullName>
        <ecNumber evidence="4">1.1.1.18</ecNumber>
    </submittedName>
</protein>
<gene>
    <name evidence="4" type="primary">iolG_6</name>
    <name evidence="4" type="ORF">Mal52_48570</name>
</gene>
<feature type="chain" id="PRO_5021928383" evidence="1">
    <location>
        <begin position="39"/>
        <end position="438"/>
    </location>
</feature>
<accession>A0A517ZV30</accession>
<organism evidence="4 5">
    <name type="scientific">Symmachiella dynata</name>
    <dbReference type="NCBI Taxonomy" id="2527995"/>
    <lineage>
        <taxon>Bacteria</taxon>
        <taxon>Pseudomonadati</taxon>
        <taxon>Planctomycetota</taxon>
        <taxon>Planctomycetia</taxon>
        <taxon>Planctomycetales</taxon>
        <taxon>Planctomycetaceae</taxon>
        <taxon>Symmachiella</taxon>
    </lineage>
</organism>
<dbReference type="Gene3D" id="3.40.50.720">
    <property type="entry name" value="NAD(P)-binding Rossmann-like Domain"/>
    <property type="match status" value="1"/>
</dbReference>
<evidence type="ECO:0000259" key="3">
    <source>
        <dbReference type="Pfam" id="PF19051"/>
    </source>
</evidence>
<dbReference type="InterPro" id="IPR043906">
    <property type="entry name" value="Gfo/Idh/MocA_OxRdtase_bact_C"/>
</dbReference>
<feature type="signal peptide" evidence="1">
    <location>
        <begin position="1"/>
        <end position="38"/>
    </location>
</feature>
<dbReference type="AlphaFoldDB" id="A0A517ZV30"/>
<feature type="domain" description="Gfo/Idh/MocA-like oxidoreductase bacterial type C-terminal" evidence="3">
    <location>
        <begin position="204"/>
        <end position="437"/>
    </location>
</feature>
<sequence length="438" mass="48778" precursor="true">MSEFTNDPRSRRRFLKQAASLATASSIALPAVIPTACAASNSPNERLRAGAVGTFARARANINGISKAGVDIVAMADIDANRMAETSKSFPKTKTFEDFRHVLDYEDLDILIVGTPDHTHAIPVAEGLRRGMAVYCEKPLAHSVHECRVIRNLAAEKKAVTQMGSQIHSGDNYRRVVEEVQAGTIGDVKRVHVWLGNGPTVVGKRVKKAEVPKGINYDLWLGPAPYRPFHVSHFHFDWRYWWDFGGGWLADFGCHYMDLPFWALDLRYPTSVVAKGEKAHEGDNEVPHKMQVDYQFPARGDQPPVHLTWYHGGWMPEGAEVYNKKSAVLFEGDKGRILADYGSRKVFLDNGKEAEPVEQTIPNSIGHHKEFVEAVKTGGPTTCNFDYSGALAEAVLLGNVSYRTGGKELQWDAENLKATNAPEADQYIQREYRKGWTL</sequence>
<evidence type="ECO:0000313" key="5">
    <source>
        <dbReference type="Proteomes" id="UP000319383"/>
    </source>
</evidence>
<dbReference type="InterPro" id="IPR000683">
    <property type="entry name" value="Gfo/Idh/MocA-like_OxRdtase_N"/>
</dbReference>
<keyword evidence="5" id="KW-1185">Reference proteome</keyword>
<evidence type="ECO:0000313" key="4">
    <source>
        <dbReference type="EMBL" id="QDU46338.1"/>
    </source>
</evidence>
<dbReference type="RefSeq" id="WP_145378863.1">
    <property type="nucleotide sequence ID" value="NZ_CP036276.1"/>
</dbReference>
<dbReference type="GO" id="GO:0050112">
    <property type="term" value="F:inositol 2-dehydrogenase (NAD+) activity"/>
    <property type="evidence" value="ECO:0007669"/>
    <property type="project" value="UniProtKB-EC"/>
</dbReference>
<dbReference type="Gene3D" id="3.30.360.10">
    <property type="entry name" value="Dihydrodipicolinate Reductase, domain 2"/>
    <property type="match status" value="1"/>
</dbReference>
<proteinExistence type="predicted"/>
<dbReference type="InterPro" id="IPR006311">
    <property type="entry name" value="TAT_signal"/>
</dbReference>
<dbReference type="GO" id="GO:0000166">
    <property type="term" value="F:nucleotide binding"/>
    <property type="evidence" value="ECO:0007669"/>
    <property type="project" value="InterPro"/>
</dbReference>
<keyword evidence="4" id="KW-0560">Oxidoreductase</keyword>
<dbReference type="EMBL" id="CP036276">
    <property type="protein sequence ID" value="QDU46338.1"/>
    <property type="molecule type" value="Genomic_DNA"/>
</dbReference>
<dbReference type="InterPro" id="IPR036291">
    <property type="entry name" value="NAD(P)-bd_dom_sf"/>
</dbReference>
<name>A0A517ZV30_9PLAN</name>
<dbReference type="KEGG" id="sdyn:Mal52_48570"/>
<dbReference type="Proteomes" id="UP000319383">
    <property type="component" value="Chromosome"/>
</dbReference>
<evidence type="ECO:0000259" key="2">
    <source>
        <dbReference type="Pfam" id="PF01408"/>
    </source>
</evidence>
<dbReference type="PANTHER" id="PTHR43818">
    <property type="entry name" value="BCDNA.GH03377"/>
    <property type="match status" value="1"/>
</dbReference>
<dbReference type="SUPFAM" id="SSF51735">
    <property type="entry name" value="NAD(P)-binding Rossmann-fold domains"/>
    <property type="match status" value="1"/>
</dbReference>
<dbReference type="PROSITE" id="PS51318">
    <property type="entry name" value="TAT"/>
    <property type="match status" value="1"/>
</dbReference>
<dbReference type="Pfam" id="PF19051">
    <property type="entry name" value="GFO_IDH_MocA_C2"/>
    <property type="match status" value="1"/>
</dbReference>
<keyword evidence="1" id="KW-0732">Signal</keyword>
<dbReference type="Pfam" id="PF01408">
    <property type="entry name" value="GFO_IDH_MocA"/>
    <property type="match status" value="1"/>
</dbReference>
<feature type="domain" description="Gfo/Idh/MocA-like oxidoreductase N-terminal" evidence="2">
    <location>
        <begin position="50"/>
        <end position="164"/>
    </location>
</feature>
<dbReference type="InterPro" id="IPR050463">
    <property type="entry name" value="Gfo/Idh/MocA_oxidrdct_glycsds"/>
</dbReference>
<evidence type="ECO:0000256" key="1">
    <source>
        <dbReference type="SAM" id="SignalP"/>
    </source>
</evidence>